<feature type="domain" description="Ketoreductase" evidence="4">
    <location>
        <begin position="25"/>
        <end position="200"/>
    </location>
</feature>
<dbReference type="FunFam" id="3.40.50.720:FF:000084">
    <property type="entry name" value="Short-chain dehydrogenase reductase"/>
    <property type="match status" value="1"/>
</dbReference>
<keyword evidence="6" id="KW-1185">Reference proteome</keyword>
<feature type="region of interest" description="Disordered" evidence="3">
    <location>
        <begin position="255"/>
        <end position="292"/>
    </location>
</feature>
<evidence type="ECO:0000256" key="3">
    <source>
        <dbReference type="SAM" id="MobiDB-lite"/>
    </source>
</evidence>
<dbReference type="SMART" id="SM00822">
    <property type="entry name" value="PKS_KR"/>
    <property type="match status" value="1"/>
</dbReference>
<accession>A0A949N587</accession>
<evidence type="ECO:0000259" key="4">
    <source>
        <dbReference type="SMART" id="SM00822"/>
    </source>
</evidence>
<dbReference type="GO" id="GO:0016491">
    <property type="term" value="F:oxidoreductase activity"/>
    <property type="evidence" value="ECO:0007669"/>
    <property type="project" value="UniProtKB-KW"/>
</dbReference>
<feature type="compositionally biased region" description="Basic and acidic residues" evidence="3">
    <location>
        <begin position="279"/>
        <end position="292"/>
    </location>
</feature>
<dbReference type="InterPro" id="IPR036291">
    <property type="entry name" value="NAD(P)-bd_dom_sf"/>
</dbReference>
<keyword evidence="2" id="KW-0560">Oxidoreductase</keyword>
<gene>
    <name evidence="5" type="ORF">JGS22_008865</name>
</gene>
<dbReference type="Proteomes" id="UP000694501">
    <property type="component" value="Unassembled WGS sequence"/>
</dbReference>
<proteinExistence type="inferred from homology"/>
<comment type="similarity">
    <text evidence="1">Belongs to the short-chain dehydrogenases/reductases (SDR) family.</text>
</comment>
<dbReference type="RefSeq" id="WP_211043537.1">
    <property type="nucleotide sequence ID" value="NZ_JAELVF020000001.1"/>
</dbReference>
<organism evidence="5 6">
    <name type="scientific">Streptomyces tardus</name>
    <dbReference type="NCBI Taxonomy" id="2780544"/>
    <lineage>
        <taxon>Bacteria</taxon>
        <taxon>Bacillati</taxon>
        <taxon>Actinomycetota</taxon>
        <taxon>Actinomycetes</taxon>
        <taxon>Kitasatosporales</taxon>
        <taxon>Streptomycetaceae</taxon>
        <taxon>Streptomyces</taxon>
    </lineage>
</organism>
<sequence length="292" mass="29799">MSVHPHRTPDSPGAFEAAGAPATAGAVLITGAASGIGRAVAERYAEQGRHRLELVDADGDRLAAVAQELDARHQCLDLTDAGAPAAAVRRAGAAGPVEILVNAAGVYPSLEMAGVTADQWDRLFALNVRAPVLATAELARLARTAGRSASVVNISSGAALRSRPGGGPYAASKAALEMATRAAALELGPYGIRVNAVSPGFVRVDSDCNPVTEEYTAAVTPNPLGRPGTPQDVARAVHWIAGPEASWVTGEILRVDGGSSTGAPGLPRLWPPPDEPDGPDGRVGPDGRDGRD</sequence>
<dbReference type="EMBL" id="JAELVF020000001">
    <property type="protein sequence ID" value="MBU7597727.1"/>
    <property type="molecule type" value="Genomic_DNA"/>
</dbReference>
<evidence type="ECO:0000256" key="2">
    <source>
        <dbReference type="ARBA" id="ARBA00023002"/>
    </source>
</evidence>
<dbReference type="PRINTS" id="PR00080">
    <property type="entry name" value="SDRFAMILY"/>
</dbReference>
<dbReference type="SUPFAM" id="SSF51735">
    <property type="entry name" value="NAD(P)-binding Rossmann-fold domains"/>
    <property type="match status" value="1"/>
</dbReference>
<name>A0A949N587_9ACTN</name>
<protein>
    <submittedName>
        <fullName evidence="5">SDR family oxidoreductase</fullName>
    </submittedName>
</protein>
<dbReference type="AlphaFoldDB" id="A0A949N587"/>
<dbReference type="PANTHER" id="PTHR43639">
    <property type="entry name" value="OXIDOREDUCTASE, SHORT-CHAIN DEHYDROGENASE/REDUCTASE FAMILY (AFU_ORTHOLOGUE AFUA_5G02870)"/>
    <property type="match status" value="1"/>
</dbReference>
<dbReference type="Pfam" id="PF13561">
    <property type="entry name" value="adh_short_C2"/>
    <property type="match status" value="1"/>
</dbReference>
<comment type="caution">
    <text evidence="5">The sequence shown here is derived from an EMBL/GenBank/DDBJ whole genome shotgun (WGS) entry which is preliminary data.</text>
</comment>
<evidence type="ECO:0000256" key="1">
    <source>
        <dbReference type="ARBA" id="ARBA00006484"/>
    </source>
</evidence>
<dbReference type="Gene3D" id="3.40.50.720">
    <property type="entry name" value="NAD(P)-binding Rossmann-like Domain"/>
    <property type="match status" value="1"/>
</dbReference>
<reference evidence="5" key="1">
    <citation type="submission" date="2021-06" db="EMBL/GenBank/DDBJ databases">
        <title>Sequencing of actinobacteria type strains.</title>
        <authorList>
            <person name="Nguyen G.-S."/>
            <person name="Wentzel A."/>
        </authorList>
    </citation>
    <scope>NUCLEOTIDE SEQUENCE</scope>
    <source>
        <strain evidence="5">P38-E01</strain>
    </source>
</reference>
<dbReference type="InterPro" id="IPR002347">
    <property type="entry name" value="SDR_fam"/>
</dbReference>
<evidence type="ECO:0000313" key="6">
    <source>
        <dbReference type="Proteomes" id="UP000694501"/>
    </source>
</evidence>
<dbReference type="InterPro" id="IPR057326">
    <property type="entry name" value="KR_dom"/>
</dbReference>
<dbReference type="CDD" id="cd05233">
    <property type="entry name" value="SDR_c"/>
    <property type="match status" value="1"/>
</dbReference>
<dbReference type="PANTHER" id="PTHR43639:SF1">
    <property type="entry name" value="SHORT-CHAIN DEHYDROGENASE_REDUCTASE FAMILY PROTEIN"/>
    <property type="match status" value="1"/>
</dbReference>
<dbReference type="PRINTS" id="PR00081">
    <property type="entry name" value="GDHRDH"/>
</dbReference>
<evidence type="ECO:0000313" key="5">
    <source>
        <dbReference type="EMBL" id="MBU7597727.1"/>
    </source>
</evidence>